<sequence length="321" mass="37058">MTIRDFEETMNTWGQQNVPFLFMVDFEMQKPKIWKLDELNSDEVLFSINEKSNSNTSVSQSNNINIIKHPMSLLDYKERFDKVFQHLSFGNSYLTNLTIKTEIELQHSLRDLFYISKAKYKLWYRNEFLVFSPEIFVQIIDDCIYSYPMKGTINAAIPQALEIILNDKKELAEHTTIVDLIRNDLSQIANEVKVEKFRYIDEIKTNTHHLLQVSSKIAGRLQPVTALGTLLIKMLPAGSISGAPKRKTVEIIQEAEKEERGYYTGVMGMFDGKNLDSGVMIRFIEKKNGKYFYRSGGGITVQSNCESEYQEALEKIYVPVN</sequence>
<dbReference type="Pfam" id="PF00425">
    <property type="entry name" value="Chorismate_bind"/>
    <property type="match status" value="1"/>
</dbReference>
<keyword evidence="2" id="KW-0032">Aminotransferase</keyword>
<accession>A0ABS5VNW0</accession>
<keyword evidence="3" id="KW-1185">Reference proteome</keyword>
<dbReference type="EMBL" id="JAHESD010000012">
    <property type="protein sequence ID" value="MBT1703134.1"/>
    <property type="molecule type" value="Genomic_DNA"/>
</dbReference>
<keyword evidence="2" id="KW-0808">Transferase</keyword>
<comment type="caution">
    <text evidence="2">The sequence shown here is derived from an EMBL/GenBank/DDBJ whole genome shotgun (WGS) entry which is preliminary data.</text>
</comment>
<dbReference type="InterPro" id="IPR005801">
    <property type="entry name" value="ADC_synthase"/>
</dbReference>
<reference evidence="2 3" key="1">
    <citation type="submission" date="2021-05" db="EMBL/GenBank/DDBJ databases">
        <title>A Polyphasic approach of four new species of the genus Ohtaekwangia: Ohtaekwangia histidinii sp. nov., Ohtaekwangia cretensis sp. nov., Ohtaekwangia indiensis sp. nov., Ohtaekwangia reichenbachii sp. nov. from diverse environment.</title>
        <authorList>
            <person name="Octaviana S."/>
        </authorList>
    </citation>
    <scope>NUCLEOTIDE SEQUENCE [LARGE SCALE GENOMIC DNA]</scope>
    <source>
        <strain evidence="2 3">PWU20</strain>
    </source>
</reference>
<organism evidence="2 3">
    <name type="scientific">Chryseosolibacter indicus</name>
    <dbReference type="NCBI Taxonomy" id="2782351"/>
    <lineage>
        <taxon>Bacteria</taxon>
        <taxon>Pseudomonadati</taxon>
        <taxon>Bacteroidota</taxon>
        <taxon>Cytophagia</taxon>
        <taxon>Cytophagales</taxon>
        <taxon>Chryseotaleaceae</taxon>
        <taxon>Chryseosolibacter</taxon>
    </lineage>
</organism>
<evidence type="ECO:0000313" key="2">
    <source>
        <dbReference type="EMBL" id="MBT1703134.1"/>
    </source>
</evidence>
<dbReference type="EC" id="2.6.1.85" evidence="2"/>
<dbReference type="SUPFAM" id="SSF56322">
    <property type="entry name" value="ADC synthase"/>
    <property type="match status" value="1"/>
</dbReference>
<feature type="domain" description="Chorismate-utilising enzyme C-terminal" evidence="1">
    <location>
        <begin position="75"/>
        <end position="315"/>
    </location>
</feature>
<dbReference type="Gene3D" id="3.60.120.10">
    <property type="entry name" value="Anthranilate synthase"/>
    <property type="match status" value="1"/>
</dbReference>
<proteinExistence type="predicted"/>
<dbReference type="PRINTS" id="PR00095">
    <property type="entry name" value="ANTSNTHASEI"/>
</dbReference>
<dbReference type="PANTHER" id="PTHR11236:SF50">
    <property type="entry name" value="AMINODEOXYCHORISMATE SYNTHASE COMPONENT 1"/>
    <property type="match status" value="1"/>
</dbReference>
<gene>
    <name evidence="2" type="ORF">KK060_07575</name>
</gene>
<dbReference type="NCBIfam" id="NF005486">
    <property type="entry name" value="PRK07093.1"/>
    <property type="match status" value="1"/>
</dbReference>
<dbReference type="RefSeq" id="WP_254153101.1">
    <property type="nucleotide sequence ID" value="NZ_JAHESD010000012.1"/>
</dbReference>
<dbReference type="InterPro" id="IPR019999">
    <property type="entry name" value="Anth_synth_I-like"/>
</dbReference>
<dbReference type="PANTHER" id="PTHR11236">
    <property type="entry name" value="AMINOBENZOATE/ANTHRANILATE SYNTHASE"/>
    <property type="match status" value="1"/>
</dbReference>
<evidence type="ECO:0000313" key="3">
    <source>
        <dbReference type="Proteomes" id="UP000772618"/>
    </source>
</evidence>
<protein>
    <submittedName>
        <fullName evidence="2">Aminodeoxychorismate synthase component I</fullName>
        <ecNumber evidence="2">2.6.1.85</ecNumber>
    </submittedName>
</protein>
<dbReference type="GO" id="GO:0046820">
    <property type="term" value="F:4-amino-4-deoxychorismate synthase activity"/>
    <property type="evidence" value="ECO:0007669"/>
    <property type="project" value="UniProtKB-EC"/>
</dbReference>
<name>A0ABS5VNW0_9BACT</name>
<dbReference type="InterPro" id="IPR015890">
    <property type="entry name" value="Chorismate_C"/>
</dbReference>
<evidence type="ECO:0000259" key="1">
    <source>
        <dbReference type="Pfam" id="PF00425"/>
    </source>
</evidence>
<dbReference type="Proteomes" id="UP000772618">
    <property type="component" value="Unassembled WGS sequence"/>
</dbReference>